<evidence type="ECO:0000256" key="1">
    <source>
        <dbReference type="SAM" id="SignalP"/>
    </source>
</evidence>
<sequence>MPAPRPCLFLVGLFSSQLLAVPARAAVVESVACHVSYGGETRLLQARPVVSPYGVAVEKVGSYFLFRVVFQKEPADLAAIKVYVLAAKDSGPTPIHQVTHAYPPPLVAAAPWGFTGLNHVYEPFRDGELSYWCEWSGELRESRSEGQQQ</sequence>
<dbReference type="Proteomes" id="UP000253831">
    <property type="component" value="Unassembled WGS sequence"/>
</dbReference>
<evidence type="ECO:0000313" key="3">
    <source>
        <dbReference type="Proteomes" id="UP000253831"/>
    </source>
</evidence>
<dbReference type="EMBL" id="QPGA01000003">
    <property type="protein sequence ID" value="RDE52003.1"/>
    <property type="molecule type" value="Genomic_DNA"/>
</dbReference>
<accession>A0A369XPF7</accession>
<proteinExistence type="predicted"/>
<feature type="chain" id="PRO_5017067003" evidence="1">
    <location>
        <begin position="26"/>
        <end position="149"/>
    </location>
</feature>
<protein>
    <submittedName>
        <fullName evidence="2">Uncharacterized protein</fullName>
    </submittedName>
</protein>
<feature type="signal peptide" evidence="1">
    <location>
        <begin position="1"/>
        <end position="25"/>
    </location>
</feature>
<dbReference type="AlphaFoldDB" id="A0A369XPF7"/>
<keyword evidence="1" id="KW-0732">Signal</keyword>
<organism evidence="2 3">
    <name type="scientific">Candidatus Accumulibacter meliphilus</name>
    <dbReference type="NCBI Taxonomy" id="2211374"/>
    <lineage>
        <taxon>Bacteria</taxon>
        <taxon>Pseudomonadati</taxon>
        <taxon>Pseudomonadota</taxon>
        <taxon>Betaproteobacteria</taxon>
        <taxon>Candidatus Accumulibacter</taxon>
    </lineage>
</organism>
<gene>
    <name evidence="2" type="ORF">DVS81_03560</name>
</gene>
<reference evidence="2 3" key="1">
    <citation type="submission" date="2018-05" db="EMBL/GenBank/DDBJ databases">
        <title>Integrated omic analyses show evidence that a Ca. Accumulibacter phosphatis strain performs denitrification under micro-aerobic conditions.</title>
        <authorList>
            <person name="Camejo P.Y."/>
            <person name="Katherine M.D."/>
            <person name="Daniel N.R."/>
        </authorList>
    </citation>
    <scope>NUCLEOTIDE SEQUENCE [LARGE SCALE GENOMIC DNA]</scope>
    <source>
        <strain evidence="2">UW-LDO-IC</strain>
    </source>
</reference>
<name>A0A369XPF7_9PROT</name>
<comment type="caution">
    <text evidence="2">The sequence shown here is derived from an EMBL/GenBank/DDBJ whole genome shotgun (WGS) entry which is preliminary data.</text>
</comment>
<evidence type="ECO:0000313" key="2">
    <source>
        <dbReference type="EMBL" id="RDE52003.1"/>
    </source>
</evidence>